<protein>
    <submittedName>
        <fullName evidence="4">Histidine kinase</fullName>
    </submittedName>
</protein>
<sequence length="137" mass="15345">MDMASISTEKPARQGRRRRLLIVDDEPHLARTLQILLGDEHDVDVVTSGSAARERLERDASFDAILCDLAMRDVSGMDLHDWLSGTLPDVAARMIFMTGGAYTPEARAFLDRVPNPRVEKPFRLEELQALVRDVAES</sequence>
<evidence type="ECO:0000256" key="1">
    <source>
        <dbReference type="ARBA" id="ARBA00022553"/>
    </source>
</evidence>
<feature type="domain" description="Response regulatory" evidence="3">
    <location>
        <begin position="19"/>
        <end position="135"/>
    </location>
</feature>
<evidence type="ECO:0000256" key="2">
    <source>
        <dbReference type="PROSITE-ProRule" id="PRU00169"/>
    </source>
</evidence>
<dbReference type="GO" id="GO:0000160">
    <property type="term" value="P:phosphorelay signal transduction system"/>
    <property type="evidence" value="ECO:0007669"/>
    <property type="project" value="InterPro"/>
</dbReference>
<feature type="modified residue" description="4-aspartylphosphate" evidence="2">
    <location>
        <position position="68"/>
    </location>
</feature>
<dbReference type="Pfam" id="PF00072">
    <property type="entry name" value="Response_reg"/>
    <property type="match status" value="1"/>
</dbReference>
<dbReference type="Proteomes" id="UP000034883">
    <property type="component" value="Chromosome"/>
</dbReference>
<dbReference type="InterPro" id="IPR011006">
    <property type="entry name" value="CheY-like_superfamily"/>
</dbReference>
<dbReference type="EMBL" id="CP011125">
    <property type="protein sequence ID" value="AKF07985.1"/>
    <property type="molecule type" value="Genomic_DNA"/>
</dbReference>
<dbReference type="PANTHER" id="PTHR44591">
    <property type="entry name" value="STRESS RESPONSE REGULATOR PROTEIN 1"/>
    <property type="match status" value="1"/>
</dbReference>
<evidence type="ECO:0000259" key="3">
    <source>
        <dbReference type="PROSITE" id="PS50110"/>
    </source>
</evidence>
<proteinExistence type="predicted"/>
<dbReference type="PROSITE" id="PS50110">
    <property type="entry name" value="RESPONSE_REGULATORY"/>
    <property type="match status" value="1"/>
</dbReference>
<dbReference type="KEGG" id="samy:DB32_005134"/>
<keyword evidence="4" id="KW-0418">Kinase</keyword>
<dbReference type="InterPro" id="IPR050595">
    <property type="entry name" value="Bact_response_regulator"/>
</dbReference>
<keyword evidence="5" id="KW-1185">Reference proteome</keyword>
<dbReference type="STRING" id="927083.DB32_005134"/>
<dbReference type="SMART" id="SM00448">
    <property type="entry name" value="REC"/>
    <property type="match status" value="1"/>
</dbReference>
<dbReference type="PANTHER" id="PTHR44591:SF3">
    <property type="entry name" value="RESPONSE REGULATORY DOMAIN-CONTAINING PROTEIN"/>
    <property type="match status" value="1"/>
</dbReference>
<name>A0A0F6YJE3_9BACT</name>
<dbReference type="Gene3D" id="3.40.50.2300">
    <property type="match status" value="1"/>
</dbReference>
<evidence type="ECO:0000313" key="5">
    <source>
        <dbReference type="Proteomes" id="UP000034883"/>
    </source>
</evidence>
<gene>
    <name evidence="4" type="ORF">DB32_005134</name>
</gene>
<evidence type="ECO:0000313" key="4">
    <source>
        <dbReference type="EMBL" id="AKF07985.1"/>
    </source>
</evidence>
<reference evidence="4 5" key="1">
    <citation type="submission" date="2015-03" db="EMBL/GenBank/DDBJ databases">
        <title>Genome assembly of Sandaracinus amylolyticus DSM 53668.</title>
        <authorList>
            <person name="Sharma G."/>
            <person name="Subramanian S."/>
        </authorList>
    </citation>
    <scope>NUCLEOTIDE SEQUENCE [LARGE SCALE GENOMIC DNA]</scope>
    <source>
        <strain evidence="4 5">DSM 53668</strain>
    </source>
</reference>
<organism evidence="4 5">
    <name type="scientific">Sandaracinus amylolyticus</name>
    <dbReference type="NCBI Taxonomy" id="927083"/>
    <lineage>
        <taxon>Bacteria</taxon>
        <taxon>Pseudomonadati</taxon>
        <taxon>Myxococcota</taxon>
        <taxon>Polyangia</taxon>
        <taxon>Polyangiales</taxon>
        <taxon>Sandaracinaceae</taxon>
        <taxon>Sandaracinus</taxon>
    </lineage>
</organism>
<dbReference type="GO" id="GO:0016301">
    <property type="term" value="F:kinase activity"/>
    <property type="evidence" value="ECO:0007669"/>
    <property type="project" value="UniProtKB-KW"/>
</dbReference>
<dbReference type="SUPFAM" id="SSF52172">
    <property type="entry name" value="CheY-like"/>
    <property type="match status" value="1"/>
</dbReference>
<dbReference type="OrthoDB" id="5512305at2"/>
<keyword evidence="4" id="KW-0808">Transferase</keyword>
<dbReference type="InterPro" id="IPR001789">
    <property type="entry name" value="Sig_transdc_resp-reg_receiver"/>
</dbReference>
<accession>A0A0F6YJE3</accession>
<dbReference type="AlphaFoldDB" id="A0A0F6YJE3"/>
<keyword evidence="1 2" id="KW-0597">Phosphoprotein</keyword>